<evidence type="ECO:0008006" key="3">
    <source>
        <dbReference type="Google" id="ProtNLM"/>
    </source>
</evidence>
<dbReference type="VEuPathDB" id="FungiDB:RhiirA1_532898"/>
<dbReference type="VEuPathDB" id="FungiDB:FUN_009829"/>
<dbReference type="EMBL" id="LLXL01001765">
    <property type="protein sequence ID" value="PKK62956.1"/>
    <property type="molecule type" value="Genomic_DNA"/>
</dbReference>
<comment type="caution">
    <text evidence="1">The sequence shown here is derived from an EMBL/GenBank/DDBJ whole genome shotgun (WGS) entry which is preliminary data.</text>
</comment>
<dbReference type="AlphaFoldDB" id="A0A2N1MMX2"/>
<dbReference type="Proteomes" id="UP000233469">
    <property type="component" value="Unassembled WGS sequence"/>
</dbReference>
<evidence type="ECO:0000313" key="2">
    <source>
        <dbReference type="Proteomes" id="UP000233469"/>
    </source>
</evidence>
<evidence type="ECO:0000313" key="1">
    <source>
        <dbReference type="EMBL" id="PKK62956.1"/>
    </source>
</evidence>
<gene>
    <name evidence="1" type="ORF">RhiirC2_855335</name>
</gene>
<name>A0A2N1MMX2_9GLOM</name>
<protein>
    <recommendedName>
        <fullName evidence="3">F-box domain-containing protein</fullName>
    </recommendedName>
</protein>
<reference evidence="1 2" key="2">
    <citation type="submission" date="2017-10" db="EMBL/GenBank/DDBJ databases">
        <title>Extensive intraspecific genome diversity in a model arbuscular mycorrhizal fungus.</title>
        <authorList>
            <person name="Chen E.C.H."/>
            <person name="Morin E."/>
            <person name="Baudet D."/>
            <person name="Noel J."/>
            <person name="Ndikumana S."/>
            <person name="Charron P."/>
            <person name="St-Onge C."/>
            <person name="Giorgi J."/>
            <person name="Grigoriev I.V."/>
            <person name="Roux C."/>
            <person name="Martin F.M."/>
            <person name="Corradi N."/>
        </authorList>
    </citation>
    <scope>NUCLEOTIDE SEQUENCE [LARGE SCALE GENOMIC DNA]</scope>
    <source>
        <strain evidence="1 2">C2</strain>
    </source>
</reference>
<sequence>MACSKLFSGDLPELTNEIIQCFHYDYKTLHSCILVNRLWCRLAIPLLWEDPFSVKLPKNYYFIETYLRNLNDDDKAKLNEYVIHNELFPSNILFNYPRFIQRLDTYKICFSIEKWVATVRTSTRRGQHSNYSMQNINLSASQTSNFTKLIFRSLFLIFIKNEVNLHSFKMSMATFSDIEYYDEIIGLILQNRNFIYNIKNLTLDLDDAKYNTIKFLEFLCSNCNLITSLNFLLPSFHVYPIIEKNFSQIIKSQVNLRKISFGFGDEYSLYHPLLSLNNPYCSITLSTIVFYYIDFKNIDVLSEVFNHSNVLESIHIIYCYYLDSKFIRQINNITKPFKLKTLFLDEMNESLEPLIQKSGNYLENLGIGHYKSQKLLQLIIKYCSKIKFLVPTWPDNQSIYSVFNLIENINQNLNYLLIDALAISYNDNYHSSSIILQNLGQILPFKLEYLNLHLRINTNDLEIFLKNSQNVFVKKLLIRNTKNEESQDIFPYIKEYIMKKKRVKYLAITENYRGKNEFLISLKDKVKEFELYDIQVLNYEDLIINIYDLIQEIYY</sequence>
<proteinExistence type="predicted"/>
<organism evidence="1 2">
    <name type="scientific">Rhizophagus irregularis</name>
    <dbReference type="NCBI Taxonomy" id="588596"/>
    <lineage>
        <taxon>Eukaryota</taxon>
        <taxon>Fungi</taxon>
        <taxon>Fungi incertae sedis</taxon>
        <taxon>Mucoromycota</taxon>
        <taxon>Glomeromycotina</taxon>
        <taxon>Glomeromycetes</taxon>
        <taxon>Glomerales</taxon>
        <taxon>Glomeraceae</taxon>
        <taxon>Rhizophagus</taxon>
    </lineage>
</organism>
<dbReference type="VEuPathDB" id="FungiDB:RhiirFUN_010202"/>
<accession>A0A2N1MMX2</accession>
<reference evidence="1 2" key="1">
    <citation type="submission" date="2016-04" db="EMBL/GenBank/DDBJ databases">
        <title>Genome analyses suggest a sexual origin of heterokaryosis in a supposedly ancient asexual fungus.</title>
        <authorList>
            <person name="Ropars J."/>
            <person name="Sedzielewska K."/>
            <person name="Noel J."/>
            <person name="Charron P."/>
            <person name="Farinelli L."/>
            <person name="Marton T."/>
            <person name="Kruger M."/>
            <person name="Pelin A."/>
            <person name="Brachmann A."/>
            <person name="Corradi N."/>
        </authorList>
    </citation>
    <scope>NUCLEOTIDE SEQUENCE [LARGE SCALE GENOMIC DNA]</scope>
    <source>
        <strain evidence="1 2">C2</strain>
    </source>
</reference>